<accession>A0ACC2JHW2</accession>
<name>A0ACC2JHW2_9PEZI</name>
<dbReference type="Proteomes" id="UP001153332">
    <property type="component" value="Unassembled WGS sequence"/>
</dbReference>
<evidence type="ECO:0000313" key="1">
    <source>
        <dbReference type="EMBL" id="KAJ8127050.1"/>
    </source>
</evidence>
<keyword evidence="2" id="KW-1185">Reference proteome</keyword>
<dbReference type="EMBL" id="JAPUUL010001578">
    <property type="protein sequence ID" value="KAJ8127050.1"/>
    <property type="molecule type" value="Genomic_DNA"/>
</dbReference>
<proteinExistence type="predicted"/>
<sequence length="376" mass="43560">MPKSNASDQFLDLAPIRNLITNYRIMIDHVNRLDEHRNTQITSDFSLTMAEVQLPFAKKYIESVLETDDLDHFLSKGLQVLILEIERLLAEVEPQGKEYVGKADEGPFLLLLRLAVRQGAIRFDKPKDDDKEWGEMSSFQGYLNTLGRELKDVVLDNGNRYWPGLPSCVLAHVNTDPDALRWDPVISASADRYNHFSDQGQWRGRRHDQMSRLEQKCPQDVVRRIQNLKSVAVGFNEWVSQNKRDKSWVIKNYRSPSTSKDALTGIPVNLPGMLATWFPNGDYKTSCLLDRFRFFVTKPPNAKRRERAEKDHLRDTYPYDACAEWSGFLEWCALTQAWPTTYKPTRWPPPEDSTEKRSVQGRYNHYADIGIKLRPK</sequence>
<protein>
    <submittedName>
        <fullName evidence="1">Uncharacterized protein</fullName>
    </submittedName>
</protein>
<gene>
    <name evidence="1" type="ORF">O1611_g6587</name>
</gene>
<evidence type="ECO:0000313" key="2">
    <source>
        <dbReference type="Proteomes" id="UP001153332"/>
    </source>
</evidence>
<organism evidence="1 2">
    <name type="scientific">Lasiodiplodia mahajangana</name>
    <dbReference type="NCBI Taxonomy" id="1108764"/>
    <lineage>
        <taxon>Eukaryota</taxon>
        <taxon>Fungi</taxon>
        <taxon>Dikarya</taxon>
        <taxon>Ascomycota</taxon>
        <taxon>Pezizomycotina</taxon>
        <taxon>Dothideomycetes</taxon>
        <taxon>Dothideomycetes incertae sedis</taxon>
        <taxon>Botryosphaeriales</taxon>
        <taxon>Botryosphaeriaceae</taxon>
        <taxon>Lasiodiplodia</taxon>
    </lineage>
</organism>
<comment type="caution">
    <text evidence="1">The sequence shown here is derived from an EMBL/GenBank/DDBJ whole genome shotgun (WGS) entry which is preliminary data.</text>
</comment>
<reference evidence="1" key="1">
    <citation type="submission" date="2022-12" db="EMBL/GenBank/DDBJ databases">
        <title>Genome Sequence of Lasiodiplodia mahajangana.</title>
        <authorList>
            <person name="Buettner E."/>
        </authorList>
    </citation>
    <scope>NUCLEOTIDE SEQUENCE</scope>
    <source>
        <strain evidence="1">VT137</strain>
    </source>
</reference>